<accession>A0A1G7G4Z0</accession>
<sequence length="252" mass="28913">MKKEQIKNLFLGQRVWVINKQLPGTIFAVHDLYGSPKVDIMLDPHRIFKNGKRMYLASPGNLNVSPYIEGQTIRVDDRRVGLITEIRPSVNGRFWYTTRPCEGASDDDEIRTYPSHECNIEAVTKPVFNITVRPLINFPPSTPDWESKLIRKTGGRPEGSISNHLLILQNDSKLAGKIAFNRLTHCEDVIGELPWKRDLYSMAWNDTDRACLRHYLGVKYKISSRGLEIAFSVSMQQYAFHPVKDAIRFEPI</sequence>
<gene>
    <name evidence="1" type="ORF">SAMN04487996_107125</name>
</gene>
<dbReference type="AlphaFoldDB" id="A0A1G7G4Z0"/>
<reference evidence="2" key="1">
    <citation type="submission" date="2016-10" db="EMBL/GenBank/DDBJ databases">
        <authorList>
            <person name="Varghese N."/>
            <person name="Submissions S."/>
        </authorList>
    </citation>
    <scope>NUCLEOTIDE SEQUENCE [LARGE SCALE GENOMIC DNA]</scope>
    <source>
        <strain evidence="2">DSM 25329</strain>
    </source>
</reference>
<dbReference type="EMBL" id="FNAN01000007">
    <property type="protein sequence ID" value="SDE83191.1"/>
    <property type="molecule type" value="Genomic_DNA"/>
</dbReference>
<name>A0A1G7G4Z0_9BACT</name>
<keyword evidence="2" id="KW-1185">Reference proteome</keyword>
<organism evidence="1 2">
    <name type="scientific">Dyadobacter soli</name>
    <dbReference type="NCBI Taxonomy" id="659014"/>
    <lineage>
        <taxon>Bacteria</taxon>
        <taxon>Pseudomonadati</taxon>
        <taxon>Bacteroidota</taxon>
        <taxon>Cytophagia</taxon>
        <taxon>Cytophagales</taxon>
        <taxon>Spirosomataceae</taxon>
        <taxon>Dyadobacter</taxon>
    </lineage>
</organism>
<proteinExistence type="predicted"/>
<dbReference type="Proteomes" id="UP000198748">
    <property type="component" value="Unassembled WGS sequence"/>
</dbReference>
<evidence type="ECO:0000313" key="1">
    <source>
        <dbReference type="EMBL" id="SDE83191.1"/>
    </source>
</evidence>
<dbReference type="RefSeq" id="WP_090150178.1">
    <property type="nucleotide sequence ID" value="NZ_FNAN01000007.1"/>
</dbReference>
<evidence type="ECO:0000313" key="2">
    <source>
        <dbReference type="Proteomes" id="UP000198748"/>
    </source>
</evidence>
<protein>
    <submittedName>
        <fullName evidence="1">Uncharacterized protein</fullName>
    </submittedName>
</protein>